<evidence type="ECO:0000256" key="1">
    <source>
        <dbReference type="ARBA" id="ARBA00001933"/>
    </source>
</evidence>
<dbReference type="EC" id="2.6.1.-" evidence="6"/>
<organism evidence="8 9">
    <name type="scientific">Cutibacterium porci</name>
    <dbReference type="NCBI Taxonomy" id="2605781"/>
    <lineage>
        <taxon>Bacteria</taxon>
        <taxon>Bacillati</taxon>
        <taxon>Actinomycetota</taxon>
        <taxon>Actinomycetes</taxon>
        <taxon>Propionibacteriales</taxon>
        <taxon>Propionibacteriaceae</taxon>
        <taxon>Cutibacterium</taxon>
    </lineage>
</organism>
<sequence>MKNPHLAKRYWKNVTTPMGSSDELVHSYDDSIDLSLGDPDVTTDFRIIDAAFRDARNGATHYTDHAGEVPLRQAIIDMYTEDYSHTRSLTECMITTSGCHAMWLVLEAILDDGDEVIVNEPYFTPYIQQIGLARGVPVVVAAREEDDWQIVPERIERAITERTKAIIINTPGNPTGVCYTRQTMEAIARIAVDHDLLVIADDIYTAYSYSAPFIPMMTLPNMAERTVTISSFSKDYAMTGWRIGYIVAPDYIIQTCKDINENNVFTAPSVSQRAAFHALRLRNEIQPSLVAEYRARSEHCYERVCETPHMSTSGPRGAIYLWVNISETGLSDVEVAARIFREAHVLTLPGTAFGPHCGNYLRLAVCVGIGQITEAFNRIQQMTIFSA</sequence>
<dbReference type="SUPFAM" id="SSF53383">
    <property type="entry name" value="PLP-dependent transferases"/>
    <property type="match status" value="1"/>
</dbReference>
<dbReference type="InterPro" id="IPR015424">
    <property type="entry name" value="PyrdxlP-dep_Trfase"/>
</dbReference>
<keyword evidence="3 6" id="KW-0032">Aminotransferase</keyword>
<reference evidence="8 9" key="1">
    <citation type="submission" date="2019-08" db="EMBL/GenBank/DDBJ databases">
        <title>In-depth cultivation of the pig gut microbiome towards novel bacterial diversity and tailored functional studies.</title>
        <authorList>
            <person name="Wylensek D."/>
            <person name="Hitch T.C.A."/>
            <person name="Clavel T."/>
        </authorList>
    </citation>
    <scope>NUCLEOTIDE SEQUENCE [LARGE SCALE GENOMIC DNA]</scope>
    <source>
        <strain evidence="8 9">WCA-380-WT-3A</strain>
    </source>
</reference>
<proteinExistence type="inferred from homology"/>
<dbReference type="InterPro" id="IPR015422">
    <property type="entry name" value="PyrdxlP-dep_Trfase_small"/>
</dbReference>
<dbReference type="Proteomes" id="UP000466104">
    <property type="component" value="Unassembled WGS sequence"/>
</dbReference>
<accession>A0A7K0J6N4</accession>
<dbReference type="AlphaFoldDB" id="A0A7K0J6N4"/>
<dbReference type="GO" id="GO:0030170">
    <property type="term" value="F:pyridoxal phosphate binding"/>
    <property type="evidence" value="ECO:0007669"/>
    <property type="project" value="InterPro"/>
</dbReference>
<dbReference type="InterPro" id="IPR004838">
    <property type="entry name" value="NHTrfase_class1_PyrdxlP-BS"/>
</dbReference>
<dbReference type="InterPro" id="IPR050596">
    <property type="entry name" value="AspAT/PAT-like"/>
</dbReference>
<evidence type="ECO:0000259" key="7">
    <source>
        <dbReference type="Pfam" id="PF00155"/>
    </source>
</evidence>
<feature type="domain" description="Aminotransferase class I/classII large" evidence="7">
    <location>
        <begin position="30"/>
        <end position="379"/>
    </location>
</feature>
<dbReference type="FunFam" id="3.40.640.10:FF:000033">
    <property type="entry name" value="Aspartate aminotransferase"/>
    <property type="match status" value="1"/>
</dbReference>
<name>A0A7K0J6N4_9ACTN</name>
<dbReference type="PANTHER" id="PTHR46383">
    <property type="entry name" value="ASPARTATE AMINOTRANSFERASE"/>
    <property type="match status" value="1"/>
</dbReference>
<keyword evidence="9" id="KW-1185">Reference proteome</keyword>
<protein>
    <recommendedName>
        <fullName evidence="6">Aminotransferase</fullName>
        <ecNumber evidence="6">2.6.1.-</ecNumber>
    </recommendedName>
</protein>
<evidence type="ECO:0000313" key="9">
    <source>
        <dbReference type="Proteomes" id="UP000466104"/>
    </source>
</evidence>
<dbReference type="PROSITE" id="PS00105">
    <property type="entry name" value="AA_TRANSFER_CLASS_1"/>
    <property type="match status" value="1"/>
</dbReference>
<evidence type="ECO:0000256" key="4">
    <source>
        <dbReference type="ARBA" id="ARBA00022679"/>
    </source>
</evidence>
<dbReference type="CDD" id="cd00609">
    <property type="entry name" value="AAT_like"/>
    <property type="match status" value="1"/>
</dbReference>
<dbReference type="GO" id="GO:0006520">
    <property type="term" value="P:amino acid metabolic process"/>
    <property type="evidence" value="ECO:0007669"/>
    <property type="project" value="InterPro"/>
</dbReference>
<keyword evidence="4 6" id="KW-0808">Transferase</keyword>
<dbReference type="Gene3D" id="3.90.1150.10">
    <property type="entry name" value="Aspartate Aminotransferase, domain 1"/>
    <property type="match status" value="1"/>
</dbReference>
<evidence type="ECO:0000256" key="6">
    <source>
        <dbReference type="RuleBase" id="RU000481"/>
    </source>
</evidence>
<dbReference type="GO" id="GO:0008483">
    <property type="term" value="F:transaminase activity"/>
    <property type="evidence" value="ECO:0007669"/>
    <property type="project" value="UniProtKB-KW"/>
</dbReference>
<evidence type="ECO:0000256" key="2">
    <source>
        <dbReference type="ARBA" id="ARBA00007441"/>
    </source>
</evidence>
<evidence type="ECO:0000256" key="5">
    <source>
        <dbReference type="ARBA" id="ARBA00022898"/>
    </source>
</evidence>
<dbReference type="RefSeq" id="WP_154562891.1">
    <property type="nucleotide sequence ID" value="NZ_VUMG01000002.1"/>
</dbReference>
<dbReference type="InterPro" id="IPR015421">
    <property type="entry name" value="PyrdxlP-dep_Trfase_major"/>
</dbReference>
<comment type="similarity">
    <text evidence="2 6">Belongs to the class-I pyridoxal-phosphate-dependent aminotransferase family.</text>
</comment>
<comment type="cofactor">
    <cofactor evidence="1 6">
        <name>pyridoxal 5'-phosphate</name>
        <dbReference type="ChEBI" id="CHEBI:597326"/>
    </cofactor>
</comment>
<dbReference type="InterPro" id="IPR004839">
    <property type="entry name" value="Aminotransferase_I/II_large"/>
</dbReference>
<dbReference type="EMBL" id="VUMG01000002">
    <property type="protein sequence ID" value="MSS45621.1"/>
    <property type="molecule type" value="Genomic_DNA"/>
</dbReference>
<gene>
    <name evidence="8" type="ORF">FYJ43_06110</name>
</gene>
<dbReference type="Gene3D" id="3.40.640.10">
    <property type="entry name" value="Type I PLP-dependent aspartate aminotransferase-like (Major domain)"/>
    <property type="match status" value="1"/>
</dbReference>
<evidence type="ECO:0000256" key="3">
    <source>
        <dbReference type="ARBA" id="ARBA00022576"/>
    </source>
</evidence>
<evidence type="ECO:0000313" key="8">
    <source>
        <dbReference type="EMBL" id="MSS45621.1"/>
    </source>
</evidence>
<keyword evidence="5" id="KW-0663">Pyridoxal phosphate</keyword>
<comment type="caution">
    <text evidence="8">The sequence shown here is derived from an EMBL/GenBank/DDBJ whole genome shotgun (WGS) entry which is preliminary data.</text>
</comment>
<dbReference type="PANTHER" id="PTHR46383:SF1">
    <property type="entry name" value="ASPARTATE AMINOTRANSFERASE"/>
    <property type="match status" value="1"/>
</dbReference>
<dbReference type="Pfam" id="PF00155">
    <property type="entry name" value="Aminotran_1_2"/>
    <property type="match status" value="1"/>
</dbReference>